<dbReference type="InterPro" id="IPR019660">
    <property type="entry name" value="Put_sensory_transdc_reg_YbjN"/>
</dbReference>
<evidence type="ECO:0000313" key="1">
    <source>
        <dbReference type="EMBL" id="RTH00107.1"/>
    </source>
</evidence>
<dbReference type="Pfam" id="PF10722">
    <property type="entry name" value="YbjN"/>
    <property type="match status" value="1"/>
</dbReference>
<gene>
    <name evidence="1" type="ORF">CSW45_14080</name>
</gene>
<accession>A0A430QYF1</accession>
<sequence length="143" mass="16314">MEERMWIAEEKVSGARLEEICRMAGYTTVDQDGVLVVRGDHGDALKTLVVVNREKSIIHFACVFRFKPWVPEQDRLLFVNRLNDTTHVLRFSMKVQSPDILVVDYDLPFQGGVLESQIRFVLRLFHQGLPLLIALHGGAGLLR</sequence>
<evidence type="ECO:0000313" key="2">
    <source>
        <dbReference type="Proteomes" id="UP000286910"/>
    </source>
</evidence>
<protein>
    <submittedName>
        <fullName evidence="1">Osmotic signal transduction-like protein</fullName>
    </submittedName>
</protein>
<proteinExistence type="predicted"/>
<dbReference type="Proteomes" id="UP000286910">
    <property type="component" value="Unassembled WGS sequence"/>
</dbReference>
<reference evidence="1 2" key="1">
    <citation type="journal article" date="2019" name="Extremophiles">
        <title>Biogeography of thermophiles and predominance of Thermus scotoductus in domestic water heaters.</title>
        <authorList>
            <person name="Wilpiszeski R.L."/>
            <person name="Zhang Z."/>
            <person name="House C.H."/>
        </authorList>
    </citation>
    <scope>NUCLEOTIDE SEQUENCE [LARGE SCALE GENOMIC DNA]</scope>
    <source>
        <strain evidence="1 2">32_S32</strain>
    </source>
</reference>
<dbReference type="RefSeq" id="WP_126177376.1">
    <property type="nucleotide sequence ID" value="NZ_PELN01000002.1"/>
</dbReference>
<organism evidence="1 2">
    <name type="scientific">Thermus scotoductus</name>
    <dbReference type="NCBI Taxonomy" id="37636"/>
    <lineage>
        <taxon>Bacteria</taxon>
        <taxon>Thermotogati</taxon>
        <taxon>Deinococcota</taxon>
        <taxon>Deinococci</taxon>
        <taxon>Thermales</taxon>
        <taxon>Thermaceae</taxon>
        <taxon>Thermus</taxon>
    </lineage>
</organism>
<dbReference type="EMBL" id="PELR01000404">
    <property type="protein sequence ID" value="RTH00107.1"/>
    <property type="molecule type" value="Genomic_DNA"/>
</dbReference>
<name>A0A430QYF1_THESC</name>
<comment type="caution">
    <text evidence="1">The sequence shown here is derived from an EMBL/GenBank/DDBJ whole genome shotgun (WGS) entry which is preliminary data.</text>
</comment>
<dbReference type="AlphaFoldDB" id="A0A430QYF1"/>